<dbReference type="STRING" id="1122240.GCA_000620105_00362"/>
<dbReference type="GO" id="GO:0006281">
    <property type="term" value="P:DNA repair"/>
    <property type="evidence" value="ECO:0007669"/>
    <property type="project" value="UniProtKB-KW"/>
</dbReference>
<dbReference type="InterPro" id="IPR044876">
    <property type="entry name" value="HRDC_dom_sf"/>
</dbReference>
<comment type="cofactor">
    <cofactor evidence="2">
        <name>Zn(2+)</name>
        <dbReference type="ChEBI" id="CHEBI:29105"/>
    </cofactor>
</comment>
<dbReference type="SMART" id="SM00341">
    <property type="entry name" value="HRDC"/>
    <property type="match status" value="1"/>
</dbReference>
<evidence type="ECO:0000256" key="13">
    <source>
        <dbReference type="ARBA" id="ARBA00023204"/>
    </source>
</evidence>
<evidence type="ECO:0000256" key="8">
    <source>
        <dbReference type="ARBA" id="ARBA00022806"/>
    </source>
</evidence>
<dbReference type="InterPro" id="IPR018982">
    <property type="entry name" value="RQC_domain"/>
</dbReference>
<dbReference type="PROSITE" id="PS51192">
    <property type="entry name" value="HELICASE_ATP_BIND_1"/>
    <property type="match status" value="1"/>
</dbReference>
<evidence type="ECO:0000256" key="10">
    <source>
        <dbReference type="ARBA" id="ARBA00022840"/>
    </source>
</evidence>
<dbReference type="SMART" id="SM00487">
    <property type="entry name" value="DEXDc"/>
    <property type="match status" value="1"/>
</dbReference>
<dbReference type="Pfam" id="PF00570">
    <property type="entry name" value="HRDC"/>
    <property type="match status" value="1"/>
</dbReference>
<dbReference type="Pfam" id="PF00270">
    <property type="entry name" value="DEAD"/>
    <property type="match status" value="1"/>
</dbReference>
<keyword evidence="10" id="KW-0067">ATP-binding</keyword>
<keyword evidence="4" id="KW-0479">Metal-binding</keyword>
<feature type="domain" description="HRDC" evidence="17">
    <location>
        <begin position="532"/>
        <end position="608"/>
    </location>
</feature>
<dbReference type="InterPro" id="IPR006293">
    <property type="entry name" value="DNA_helicase_ATP-dep_RecQ_bac"/>
</dbReference>
<evidence type="ECO:0000256" key="16">
    <source>
        <dbReference type="NCBIfam" id="TIGR01389"/>
    </source>
</evidence>
<evidence type="ECO:0000256" key="15">
    <source>
        <dbReference type="ARBA" id="ARBA00034617"/>
    </source>
</evidence>
<keyword evidence="11" id="KW-0238">DNA-binding</keyword>
<evidence type="ECO:0000256" key="4">
    <source>
        <dbReference type="ARBA" id="ARBA00022723"/>
    </source>
</evidence>
<dbReference type="Pfam" id="PF00271">
    <property type="entry name" value="Helicase_C"/>
    <property type="match status" value="1"/>
</dbReference>
<dbReference type="Gene3D" id="1.10.10.10">
    <property type="entry name" value="Winged helix-like DNA-binding domain superfamily/Winged helix DNA-binding domain"/>
    <property type="match status" value="1"/>
</dbReference>
<dbReference type="PANTHER" id="PTHR13710:SF105">
    <property type="entry name" value="ATP-DEPENDENT DNA HELICASE Q1"/>
    <property type="match status" value="1"/>
</dbReference>
<dbReference type="CDD" id="cd18794">
    <property type="entry name" value="SF2_C_RecQ"/>
    <property type="match status" value="1"/>
</dbReference>
<evidence type="ECO:0000256" key="12">
    <source>
        <dbReference type="ARBA" id="ARBA00023172"/>
    </source>
</evidence>
<dbReference type="GO" id="GO:0006310">
    <property type="term" value="P:DNA recombination"/>
    <property type="evidence" value="ECO:0007669"/>
    <property type="project" value="UniProtKB-UniRule"/>
</dbReference>
<dbReference type="FunFam" id="3.40.50.300:FF:000296">
    <property type="entry name" value="ATP-dependent DNA helicase RecQ"/>
    <property type="match status" value="1"/>
</dbReference>
<gene>
    <name evidence="20" type="primary">recQ</name>
    <name evidence="20" type="ORF">DAI18_03115</name>
</gene>
<dbReference type="InterPro" id="IPR001650">
    <property type="entry name" value="Helicase_C-like"/>
</dbReference>
<name>A0A2S0P709_9NEIS</name>
<evidence type="ECO:0000259" key="17">
    <source>
        <dbReference type="PROSITE" id="PS50967"/>
    </source>
</evidence>
<keyword evidence="6" id="KW-0227">DNA damage</keyword>
<dbReference type="Proteomes" id="UP000244173">
    <property type="component" value="Chromosome"/>
</dbReference>
<dbReference type="InterPro" id="IPR014001">
    <property type="entry name" value="Helicase_ATP-bd"/>
</dbReference>
<dbReference type="Gene3D" id="3.40.50.300">
    <property type="entry name" value="P-loop containing nucleotide triphosphate hydrolases"/>
    <property type="match status" value="2"/>
</dbReference>
<dbReference type="FunFam" id="1.10.10.10:FF:000175">
    <property type="entry name" value="ATP-dependent DNA helicase RecQ"/>
    <property type="match status" value="1"/>
</dbReference>
<keyword evidence="7" id="KW-0378">Hydrolase</keyword>
<dbReference type="EMBL" id="CP028519">
    <property type="protein sequence ID" value="AVY93136.1"/>
    <property type="molecule type" value="Genomic_DNA"/>
</dbReference>
<dbReference type="SUPFAM" id="SSF52540">
    <property type="entry name" value="P-loop containing nucleoside triphosphate hydrolases"/>
    <property type="match status" value="2"/>
</dbReference>
<dbReference type="GO" id="GO:0030894">
    <property type="term" value="C:replisome"/>
    <property type="evidence" value="ECO:0007669"/>
    <property type="project" value="TreeGrafter"/>
</dbReference>
<evidence type="ECO:0000259" key="19">
    <source>
        <dbReference type="PROSITE" id="PS51194"/>
    </source>
</evidence>
<evidence type="ECO:0000256" key="6">
    <source>
        <dbReference type="ARBA" id="ARBA00022763"/>
    </source>
</evidence>
<evidence type="ECO:0000256" key="5">
    <source>
        <dbReference type="ARBA" id="ARBA00022741"/>
    </source>
</evidence>
<evidence type="ECO:0000256" key="11">
    <source>
        <dbReference type="ARBA" id="ARBA00023125"/>
    </source>
</evidence>
<dbReference type="GO" id="GO:0006260">
    <property type="term" value="P:DNA replication"/>
    <property type="evidence" value="ECO:0007669"/>
    <property type="project" value="InterPro"/>
</dbReference>
<evidence type="ECO:0000313" key="21">
    <source>
        <dbReference type="Proteomes" id="UP000244173"/>
    </source>
</evidence>
<dbReference type="GO" id="GO:0043590">
    <property type="term" value="C:bacterial nucleoid"/>
    <property type="evidence" value="ECO:0007669"/>
    <property type="project" value="TreeGrafter"/>
</dbReference>
<dbReference type="PROSITE" id="PS50967">
    <property type="entry name" value="HRDC"/>
    <property type="match status" value="1"/>
</dbReference>
<dbReference type="InterPro" id="IPR010997">
    <property type="entry name" value="HRDC-like_sf"/>
</dbReference>
<protein>
    <recommendedName>
        <fullName evidence="16">DNA helicase RecQ</fullName>
        <ecNumber evidence="16">5.6.2.4</ecNumber>
    </recommendedName>
</protein>
<evidence type="ECO:0000256" key="2">
    <source>
        <dbReference type="ARBA" id="ARBA00001947"/>
    </source>
</evidence>
<proteinExistence type="inferred from homology"/>
<comment type="cofactor">
    <cofactor evidence="1">
        <name>Mg(2+)</name>
        <dbReference type="ChEBI" id="CHEBI:18420"/>
    </cofactor>
</comment>
<reference evidence="20 21" key="1">
    <citation type="submission" date="2018-04" db="EMBL/GenBank/DDBJ databases">
        <title>Denitrifier Microvirgula.</title>
        <authorList>
            <person name="Anderson E."/>
            <person name="Jang J."/>
            <person name="Ishii S."/>
        </authorList>
    </citation>
    <scope>NUCLEOTIDE SEQUENCE [LARGE SCALE GENOMIC DNA]</scope>
    <source>
        <strain evidence="20 21">BE2.4</strain>
    </source>
</reference>
<dbReference type="GO" id="GO:0003677">
    <property type="term" value="F:DNA binding"/>
    <property type="evidence" value="ECO:0007669"/>
    <property type="project" value="UniProtKB-KW"/>
</dbReference>
<accession>A0A2S0P709</accession>
<keyword evidence="21" id="KW-1185">Reference proteome</keyword>
<dbReference type="PROSITE" id="PS51194">
    <property type="entry name" value="HELICASE_CTER"/>
    <property type="match status" value="1"/>
</dbReference>
<dbReference type="AlphaFoldDB" id="A0A2S0P709"/>
<dbReference type="Pfam" id="PF16124">
    <property type="entry name" value="RecQ_Zn_bind"/>
    <property type="match status" value="1"/>
</dbReference>
<sequence length="608" mass="68773">MNTPQTTLSHASQILRDVFGYPDFRGPQADIVCHVAEGQHALVLMPTGGGKSLCFQIPALMRSGLAVIISPLIALMQDQVSTLTELGVAAAFLNSTQDAEQARTVARAARAGTLKLLYVAPERLLSPRFLDWIASMEIGLFAIDEAHCVSQWGHDFRPEYRELGVLADRFPNVPRVALTATADPDTREEIRHYLRLEQARVFLSSFDRPNLTYHVIEKHQAKQQLLRFIQQEHAGQSGIVYCLSRKRVEDTAAFLRENGIDAMPYHAGFDARTREQHQTRFIREDNVVMVATIAFGMGIDKPDVRFVAHLDLPKSPEGFYQESGRAGRDGLPATSWLCYGLSDMVQLQQMIFDGDVDETRRSVELGKLDAMLAYCETASCRRQLLLAHFGEQIEPCGKCDNCLHPPVTQDMTTQVQKLLSCIYRVSQRAAANHVIEILLGRETANVMSRGHQHLSTYGVGKELSQRGWRSLVRQLVAQGYLQVDVMNYQALRLTDKCRPVLKGQEQVWLRPLREDKKTPRSGSQDAERWLRTEREERLWQGLRSWRKRMADEHNVPAYAVFSDRTLRELVEQRPQSEDGLRQVYGVGGSKLARYGDDLLTVIAEFSDQ</sequence>
<dbReference type="Pfam" id="PF09382">
    <property type="entry name" value="RQC"/>
    <property type="match status" value="1"/>
</dbReference>
<dbReference type="FunFam" id="3.40.50.300:FF:000156">
    <property type="entry name" value="ATP-dependent DNA helicase recQ"/>
    <property type="match status" value="1"/>
</dbReference>
<keyword evidence="9" id="KW-0862">Zinc</keyword>
<dbReference type="NCBIfam" id="TIGR01389">
    <property type="entry name" value="recQ"/>
    <property type="match status" value="1"/>
</dbReference>
<dbReference type="SMART" id="SM00956">
    <property type="entry name" value="RQC"/>
    <property type="match status" value="1"/>
</dbReference>
<dbReference type="GO" id="GO:0005524">
    <property type="term" value="F:ATP binding"/>
    <property type="evidence" value="ECO:0007669"/>
    <property type="project" value="UniProtKB-KW"/>
</dbReference>
<comment type="similarity">
    <text evidence="3">Belongs to the helicase family. RecQ subfamily.</text>
</comment>
<comment type="catalytic activity">
    <reaction evidence="15">
        <text>Couples ATP hydrolysis with the unwinding of duplex DNA by translocating in the 3'-5' direction.</text>
        <dbReference type="EC" id="5.6.2.4"/>
    </reaction>
</comment>
<dbReference type="InterPro" id="IPR004589">
    <property type="entry name" value="DNA_helicase_ATP-dep_RecQ"/>
</dbReference>
<dbReference type="InterPro" id="IPR011545">
    <property type="entry name" value="DEAD/DEAH_box_helicase_dom"/>
</dbReference>
<evidence type="ECO:0000256" key="1">
    <source>
        <dbReference type="ARBA" id="ARBA00001946"/>
    </source>
</evidence>
<feature type="domain" description="Helicase C-terminal" evidence="19">
    <location>
        <begin position="221"/>
        <end position="371"/>
    </location>
</feature>
<evidence type="ECO:0000256" key="9">
    <source>
        <dbReference type="ARBA" id="ARBA00022833"/>
    </source>
</evidence>
<dbReference type="GO" id="GO:0046872">
    <property type="term" value="F:metal ion binding"/>
    <property type="evidence" value="ECO:0007669"/>
    <property type="project" value="UniProtKB-KW"/>
</dbReference>
<evidence type="ECO:0000256" key="14">
    <source>
        <dbReference type="ARBA" id="ARBA00023235"/>
    </source>
</evidence>
<keyword evidence="13" id="KW-0234">DNA repair</keyword>
<dbReference type="InterPro" id="IPR032284">
    <property type="entry name" value="RecQ_Zn-bd"/>
</dbReference>
<keyword evidence="8 20" id="KW-0347">Helicase</keyword>
<dbReference type="InterPro" id="IPR036388">
    <property type="entry name" value="WH-like_DNA-bd_sf"/>
</dbReference>
<keyword evidence="5" id="KW-0547">Nucleotide-binding</keyword>
<evidence type="ECO:0000313" key="20">
    <source>
        <dbReference type="EMBL" id="AVY93136.1"/>
    </source>
</evidence>
<dbReference type="CDD" id="cd17920">
    <property type="entry name" value="DEXHc_RecQ"/>
    <property type="match status" value="1"/>
</dbReference>
<evidence type="ECO:0000256" key="7">
    <source>
        <dbReference type="ARBA" id="ARBA00022801"/>
    </source>
</evidence>
<dbReference type="PANTHER" id="PTHR13710">
    <property type="entry name" value="DNA HELICASE RECQ FAMILY MEMBER"/>
    <property type="match status" value="1"/>
</dbReference>
<dbReference type="OrthoDB" id="9760034at2"/>
<dbReference type="NCBIfam" id="TIGR00614">
    <property type="entry name" value="recQ_fam"/>
    <property type="match status" value="1"/>
</dbReference>
<keyword evidence="12" id="KW-0233">DNA recombination</keyword>
<dbReference type="SMART" id="SM00490">
    <property type="entry name" value="HELICc"/>
    <property type="match status" value="1"/>
</dbReference>
<dbReference type="SUPFAM" id="SSF47819">
    <property type="entry name" value="HRDC-like"/>
    <property type="match status" value="1"/>
</dbReference>
<organism evidence="20 21">
    <name type="scientific">Microvirgula aerodenitrificans</name>
    <dbReference type="NCBI Taxonomy" id="57480"/>
    <lineage>
        <taxon>Bacteria</taxon>
        <taxon>Pseudomonadati</taxon>
        <taxon>Pseudomonadota</taxon>
        <taxon>Betaproteobacteria</taxon>
        <taxon>Neisseriales</taxon>
        <taxon>Aquaspirillaceae</taxon>
        <taxon>Microvirgula</taxon>
    </lineage>
</organism>
<dbReference type="KEGG" id="maer:DAI18_03115"/>
<dbReference type="EC" id="5.6.2.4" evidence="16"/>
<dbReference type="GO" id="GO:0009432">
    <property type="term" value="P:SOS response"/>
    <property type="evidence" value="ECO:0007669"/>
    <property type="project" value="UniProtKB-UniRule"/>
</dbReference>
<keyword evidence="14" id="KW-0413">Isomerase</keyword>
<evidence type="ECO:0000256" key="3">
    <source>
        <dbReference type="ARBA" id="ARBA00005446"/>
    </source>
</evidence>
<dbReference type="GO" id="GO:0043138">
    <property type="term" value="F:3'-5' DNA helicase activity"/>
    <property type="evidence" value="ECO:0007669"/>
    <property type="project" value="UniProtKB-EC"/>
</dbReference>
<evidence type="ECO:0000259" key="18">
    <source>
        <dbReference type="PROSITE" id="PS51192"/>
    </source>
</evidence>
<dbReference type="GO" id="GO:0005737">
    <property type="term" value="C:cytoplasm"/>
    <property type="evidence" value="ECO:0007669"/>
    <property type="project" value="TreeGrafter"/>
</dbReference>
<dbReference type="Gene3D" id="1.10.150.80">
    <property type="entry name" value="HRDC domain"/>
    <property type="match status" value="1"/>
</dbReference>
<dbReference type="InterPro" id="IPR002121">
    <property type="entry name" value="HRDC_dom"/>
</dbReference>
<feature type="domain" description="Helicase ATP-binding" evidence="18">
    <location>
        <begin position="32"/>
        <end position="200"/>
    </location>
</feature>
<dbReference type="GO" id="GO:0016787">
    <property type="term" value="F:hydrolase activity"/>
    <property type="evidence" value="ECO:0007669"/>
    <property type="project" value="UniProtKB-KW"/>
</dbReference>
<dbReference type="InterPro" id="IPR027417">
    <property type="entry name" value="P-loop_NTPase"/>
</dbReference>
<dbReference type="RefSeq" id="WP_028497854.1">
    <property type="nucleotide sequence ID" value="NZ_CALFSO010000042.1"/>
</dbReference>
<dbReference type="GO" id="GO:0009378">
    <property type="term" value="F:four-way junction helicase activity"/>
    <property type="evidence" value="ECO:0007669"/>
    <property type="project" value="TreeGrafter"/>
</dbReference>